<dbReference type="GO" id="GO:0005886">
    <property type="term" value="C:plasma membrane"/>
    <property type="evidence" value="ECO:0007669"/>
    <property type="project" value="TreeGrafter"/>
</dbReference>
<accession>A0A2A2L0K2</accession>
<evidence type="ECO:0000256" key="12">
    <source>
        <dbReference type="ARBA" id="ARBA00023303"/>
    </source>
</evidence>
<dbReference type="InterPro" id="IPR001873">
    <property type="entry name" value="ENaC"/>
</dbReference>
<feature type="compositionally biased region" description="Polar residues" evidence="14">
    <location>
        <begin position="736"/>
        <end position="746"/>
    </location>
</feature>
<evidence type="ECO:0000256" key="14">
    <source>
        <dbReference type="SAM" id="MobiDB-lite"/>
    </source>
</evidence>
<name>A0A2A2L0K2_9BILA</name>
<dbReference type="EMBL" id="LIAE01007382">
    <property type="protein sequence ID" value="PAV79694.1"/>
    <property type="molecule type" value="Genomic_DNA"/>
</dbReference>
<keyword evidence="4 13" id="KW-0894">Sodium channel</keyword>
<evidence type="ECO:0000256" key="13">
    <source>
        <dbReference type="RuleBase" id="RU000679"/>
    </source>
</evidence>
<dbReference type="PRINTS" id="PR01078">
    <property type="entry name" value="AMINACHANNEL"/>
</dbReference>
<dbReference type="Proteomes" id="UP000218231">
    <property type="component" value="Unassembled WGS sequence"/>
</dbReference>
<gene>
    <name evidence="16" type="ORF">WR25_05702</name>
</gene>
<organism evidence="16 17">
    <name type="scientific">Diploscapter pachys</name>
    <dbReference type="NCBI Taxonomy" id="2018661"/>
    <lineage>
        <taxon>Eukaryota</taxon>
        <taxon>Metazoa</taxon>
        <taxon>Ecdysozoa</taxon>
        <taxon>Nematoda</taxon>
        <taxon>Chromadorea</taxon>
        <taxon>Rhabditida</taxon>
        <taxon>Rhabditina</taxon>
        <taxon>Rhabditomorpha</taxon>
        <taxon>Rhabditoidea</taxon>
        <taxon>Rhabditidae</taxon>
        <taxon>Diploscapter</taxon>
    </lineage>
</organism>
<protein>
    <submittedName>
        <fullName evidence="16">Uncharacterized protein</fullName>
    </submittedName>
</protein>
<keyword evidence="10" id="KW-0325">Glycoprotein</keyword>
<dbReference type="GO" id="GO:0015280">
    <property type="term" value="F:ligand-gated sodium channel activity"/>
    <property type="evidence" value="ECO:0007669"/>
    <property type="project" value="TreeGrafter"/>
</dbReference>
<feature type="compositionally biased region" description="Low complexity" evidence="14">
    <location>
        <begin position="710"/>
        <end position="731"/>
    </location>
</feature>
<dbReference type="PANTHER" id="PTHR11690">
    <property type="entry name" value="AMILORIDE-SENSITIVE SODIUM CHANNEL-RELATED"/>
    <property type="match status" value="1"/>
</dbReference>
<sequence length="881" mass="99900">MDGNEEGVQIAFETPEVVQNRRNRSTEQSIGKRSSMYSGRQASEDSRNIRFVDKDIILPATTMLMAPIERQDSRRGSFDLKSFARRFSVNPDYLRRHGLTKIRVRGHLDWDQMIHRFERQSTFHGVCHAANAPNRRWRIFWYLAFAICLTCLLLQIFFIISRYLSYAKTVDLDLKFKNAPFPSITLCNLNPYKLSAVNANPTTRAMLDAYARRIGSGDKREGIASAIAGKLISRVRRQKRKTARRRSKARYLQAFAQCLCDINPITGERKGSCFGAYQGKIAVQLNESVRTFGNLQPSRCLCQLDMVSKTLWPCFPYNSWKEKLCAECVDGSGHCPMRFYKGNEQYEKIKDQVDLCLCHREYNHCVQTREDGVILEIDPNDELDTLNVTQRAEWQKQLQKNIPTTTTTTEAPEIAAALGFDDEEIKDDIAIVAKAQENLMFTVGEMSSGDKEKMSYDLDEFVLKCMFNQKDCDLPNDFKLHYDNTYGNCFTFNHNRTAEVTSHRAGANYGLRVLLYANVSEYLPTSEAVGFRITVHDKNVAPFPDAFGYSAPTGFMSSFGVRMATNNKQRECLKNTTLAIGEIYAKNDEGIPDCKCHQPCHETNYEVTYSAARWPSGSAKVMDCKPGEHMCLEKYRVNAAMVQIFYEELNYETLSESEAYSITSVLADIGGMTGLWIGASVISLLELFALFVFATQAYVKKKKEEKAAASGSQPQLLLPSKSNSSKNSQASRKTSKSSQNSKNRLSIQDIKSIKSNHSSKSRNKVTMRVHQEQMLVVATWLLEKSFPVYVNMMKWALYGLSNSDESNREEGEGEGEDEVHKEEPYYEKPFERRSTRRHKGGRRHKVEVEGHEGEASGLIASAEKPSEQPEEGPTEPGETAE</sequence>
<evidence type="ECO:0000313" key="16">
    <source>
        <dbReference type="EMBL" id="PAV79694.1"/>
    </source>
</evidence>
<evidence type="ECO:0000256" key="10">
    <source>
        <dbReference type="ARBA" id="ARBA00023180"/>
    </source>
</evidence>
<keyword evidence="9 15" id="KW-0472">Membrane</keyword>
<evidence type="ECO:0000256" key="11">
    <source>
        <dbReference type="ARBA" id="ARBA00023201"/>
    </source>
</evidence>
<feature type="compositionally biased region" description="Polar residues" evidence="14">
    <location>
        <begin position="26"/>
        <end position="41"/>
    </location>
</feature>
<evidence type="ECO:0000256" key="15">
    <source>
        <dbReference type="SAM" id="Phobius"/>
    </source>
</evidence>
<proteinExistence type="inferred from homology"/>
<feature type="transmembrane region" description="Helical" evidence="15">
    <location>
        <begin position="139"/>
        <end position="160"/>
    </location>
</feature>
<dbReference type="OrthoDB" id="5874059at2759"/>
<dbReference type="STRING" id="2018661.A0A2A2L0K2"/>
<keyword evidence="5 13" id="KW-0812">Transmembrane</keyword>
<evidence type="ECO:0000256" key="4">
    <source>
        <dbReference type="ARBA" id="ARBA00022461"/>
    </source>
</evidence>
<keyword evidence="8 13" id="KW-0406">Ion transport</keyword>
<feature type="compositionally biased region" description="Acidic residues" evidence="14">
    <location>
        <begin position="868"/>
        <end position="881"/>
    </location>
</feature>
<keyword evidence="17" id="KW-1185">Reference proteome</keyword>
<evidence type="ECO:0000256" key="7">
    <source>
        <dbReference type="ARBA" id="ARBA00023053"/>
    </source>
</evidence>
<comment type="caution">
    <text evidence="16">The sequence shown here is derived from an EMBL/GenBank/DDBJ whole genome shotgun (WGS) entry which is preliminary data.</text>
</comment>
<dbReference type="Gene3D" id="2.60.470.10">
    <property type="entry name" value="Acid-sensing ion channels like domains"/>
    <property type="match status" value="1"/>
</dbReference>
<evidence type="ECO:0000256" key="6">
    <source>
        <dbReference type="ARBA" id="ARBA00022989"/>
    </source>
</evidence>
<feature type="transmembrane region" description="Helical" evidence="15">
    <location>
        <begin position="674"/>
        <end position="694"/>
    </location>
</feature>
<dbReference type="AlphaFoldDB" id="A0A2A2L0K2"/>
<evidence type="ECO:0000256" key="8">
    <source>
        <dbReference type="ARBA" id="ARBA00023065"/>
    </source>
</evidence>
<keyword evidence="11 13" id="KW-0739">Sodium transport</keyword>
<keyword evidence="3 13" id="KW-0813">Transport</keyword>
<feature type="region of interest" description="Disordered" evidence="14">
    <location>
        <begin position="710"/>
        <end position="765"/>
    </location>
</feature>
<evidence type="ECO:0000256" key="9">
    <source>
        <dbReference type="ARBA" id="ARBA00023136"/>
    </source>
</evidence>
<keyword evidence="12 13" id="KW-0407">Ion channel</keyword>
<evidence type="ECO:0000256" key="5">
    <source>
        <dbReference type="ARBA" id="ARBA00022692"/>
    </source>
</evidence>
<keyword evidence="7" id="KW-0915">Sodium</keyword>
<evidence type="ECO:0000256" key="3">
    <source>
        <dbReference type="ARBA" id="ARBA00022448"/>
    </source>
</evidence>
<feature type="region of interest" description="Disordered" evidence="14">
    <location>
        <begin position="803"/>
        <end position="881"/>
    </location>
</feature>
<keyword evidence="6 15" id="KW-1133">Transmembrane helix</keyword>
<evidence type="ECO:0000313" key="17">
    <source>
        <dbReference type="Proteomes" id="UP000218231"/>
    </source>
</evidence>
<feature type="region of interest" description="Disordered" evidence="14">
    <location>
        <begin position="1"/>
        <end position="42"/>
    </location>
</feature>
<evidence type="ECO:0000256" key="2">
    <source>
        <dbReference type="ARBA" id="ARBA00007193"/>
    </source>
</evidence>
<feature type="compositionally biased region" description="Basic and acidic residues" evidence="14">
    <location>
        <begin position="818"/>
        <end position="833"/>
    </location>
</feature>
<comment type="similarity">
    <text evidence="2 13">Belongs to the amiloride-sensitive sodium channel (TC 1.A.6) family.</text>
</comment>
<feature type="compositionally biased region" description="Basic residues" evidence="14">
    <location>
        <begin position="834"/>
        <end position="845"/>
    </location>
</feature>
<dbReference type="PANTHER" id="PTHR11690:SF279">
    <property type="entry name" value="DEGENERIN-LIKE PROTEIN UNC-105"/>
    <property type="match status" value="1"/>
</dbReference>
<dbReference type="Pfam" id="PF00858">
    <property type="entry name" value="ASC"/>
    <property type="match status" value="1"/>
</dbReference>
<evidence type="ECO:0000256" key="1">
    <source>
        <dbReference type="ARBA" id="ARBA00004141"/>
    </source>
</evidence>
<reference evidence="16 17" key="1">
    <citation type="journal article" date="2017" name="Curr. Biol.">
        <title>Genome architecture and evolution of a unichromosomal asexual nematode.</title>
        <authorList>
            <person name="Fradin H."/>
            <person name="Zegar C."/>
            <person name="Gutwein M."/>
            <person name="Lucas J."/>
            <person name="Kovtun M."/>
            <person name="Corcoran D."/>
            <person name="Baugh L.R."/>
            <person name="Kiontke K."/>
            <person name="Gunsalus K."/>
            <person name="Fitch D.H."/>
            <person name="Piano F."/>
        </authorList>
    </citation>
    <scope>NUCLEOTIDE SEQUENCE [LARGE SCALE GENOMIC DNA]</scope>
    <source>
        <strain evidence="16">PF1309</strain>
    </source>
</reference>
<comment type="subcellular location">
    <subcellularLocation>
        <location evidence="1">Membrane</location>
        <topology evidence="1">Multi-pass membrane protein</topology>
    </subcellularLocation>
</comment>